<proteinExistence type="predicted"/>
<accession>A0A0D0BT64</accession>
<keyword evidence="1" id="KW-1133">Transmembrane helix</keyword>
<gene>
    <name evidence="2" type="ORF">GYMLUDRAFT_117320</name>
</gene>
<organism evidence="2 3">
    <name type="scientific">Collybiopsis luxurians FD-317 M1</name>
    <dbReference type="NCBI Taxonomy" id="944289"/>
    <lineage>
        <taxon>Eukaryota</taxon>
        <taxon>Fungi</taxon>
        <taxon>Dikarya</taxon>
        <taxon>Basidiomycota</taxon>
        <taxon>Agaricomycotina</taxon>
        <taxon>Agaricomycetes</taxon>
        <taxon>Agaricomycetidae</taxon>
        <taxon>Agaricales</taxon>
        <taxon>Marasmiineae</taxon>
        <taxon>Omphalotaceae</taxon>
        <taxon>Collybiopsis</taxon>
        <taxon>Collybiopsis luxurians</taxon>
    </lineage>
</organism>
<protein>
    <submittedName>
        <fullName evidence="2">Unplaced genomic scaffold GYMLUscaffold_89, whole genome shotgun sequence</fullName>
    </submittedName>
</protein>
<dbReference type="HOGENOM" id="CLU_105533_1_1_1"/>
<dbReference type="EMBL" id="KN834837">
    <property type="protein sequence ID" value="KIK52794.1"/>
    <property type="molecule type" value="Genomic_DNA"/>
</dbReference>
<evidence type="ECO:0000256" key="1">
    <source>
        <dbReference type="SAM" id="Phobius"/>
    </source>
</evidence>
<feature type="non-terminal residue" evidence="2">
    <location>
        <position position="1"/>
    </location>
</feature>
<keyword evidence="1" id="KW-0472">Membrane</keyword>
<reference evidence="2 3" key="1">
    <citation type="submission" date="2014-04" db="EMBL/GenBank/DDBJ databases">
        <title>Evolutionary Origins and Diversification of the Mycorrhizal Mutualists.</title>
        <authorList>
            <consortium name="DOE Joint Genome Institute"/>
            <consortium name="Mycorrhizal Genomics Consortium"/>
            <person name="Kohler A."/>
            <person name="Kuo A."/>
            <person name="Nagy L.G."/>
            <person name="Floudas D."/>
            <person name="Copeland A."/>
            <person name="Barry K.W."/>
            <person name="Cichocki N."/>
            <person name="Veneault-Fourrey C."/>
            <person name="LaButti K."/>
            <person name="Lindquist E.A."/>
            <person name="Lipzen A."/>
            <person name="Lundell T."/>
            <person name="Morin E."/>
            <person name="Murat C."/>
            <person name="Riley R."/>
            <person name="Ohm R."/>
            <person name="Sun H."/>
            <person name="Tunlid A."/>
            <person name="Henrissat B."/>
            <person name="Grigoriev I.V."/>
            <person name="Hibbett D.S."/>
            <person name="Martin F."/>
        </authorList>
    </citation>
    <scope>NUCLEOTIDE SEQUENCE [LARGE SCALE GENOMIC DNA]</scope>
    <source>
        <strain evidence="2 3">FD-317 M1</strain>
    </source>
</reference>
<evidence type="ECO:0000313" key="2">
    <source>
        <dbReference type="EMBL" id="KIK52794.1"/>
    </source>
</evidence>
<dbReference type="OrthoDB" id="3270336at2759"/>
<dbReference type="Proteomes" id="UP000053593">
    <property type="component" value="Unassembled WGS sequence"/>
</dbReference>
<evidence type="ECO:0000313" key="3">
    <source>
        <dbReference type="Proteomes" id="UP000053593"/>
    </source>
</evidence>
<sequence length="63" mass="7537">DDSLTEEEINLITGTYEIPTGMFFFLVIFSWWPRPSTWQDSGLNTGFWSHDTEEWYQTQLKMI</sequence>
<keyword evidence="1" id="KW-0812">Transmembrane</keyword>
<feature type="transmembrane region" description="Helical" evidence="1">
    <location>
        <begin position="12"/>
        <end position="32"/>
    </location>
</feature>
<keyword evidence="3" id="KW-1185">Reference proteome</keyword>
<name>A0A0D0BT64_9AGAR</name>
<feature type="non-terminal residue" evidence="2">
    <location>
        <position position="63"/>
    </location>
</feature>
<dbReference type="AlphaFoldDB" id="A0A0D0BT64"/>